<name>B2KB77_ELUMP</name>
<proteinExistence type="predicted"/>
<dbReference type="Pfam" id="PF07963">
    <property type="entry name" value="N_methyl"/>
    <property type="match status" value="1"/>
</dbReference>
<feature type="transmembrane region" description="Helical" evidence="6">
    <location>
        <begin position="7"/>
        <end position="28"/>
    </location>
</feature>
<dbReference type="AlphaFoldDB" id="B2KB77"/>
<dbReference type="NCBIfam" id="TIGR02532">
    <property type="entry name" value="IV_pilin_GFxxxE"/>
    <property type="match status" value="1"/>
</dbReference>
<dbReference type="Gene3D" id="3.30.700.10">
    <property type="entry name" value="Glycoprotein, Type 4 Pilin"/>
    <property type="match status" value="1"/>
</dbReference>
<dbReference type="PANTHER" id="PTHR30093">
    <property type="entry name" value="GENERAL SECRETION PATHWAY PROTEIN G"/>
    <property type="match status" value="1"/>
</dbReference>
<dbReference type="PROSITE" id="PS00409">
    <property type="entry name" value="PROKAR_NTER_METHYL"/>
    <property type="match status" value="1"/>
</dbReference>
<keyword evidence="4 6" id="KW-1133">Transmembrane helix</keyword>
<keyword evidence="2" id="KW-0488">Methylation</keyword>
<evidence type="ECO:0000256" key="3">
    <source>
        <dbReference type="ARBA" id="ARBA00022692"/>
    </source>
</evidence>
<dbReference type="InterPro" id="IPR045584">
    <property type="entry name" value="Pilin-like"/>
</dbReference>
<evidence type="ECO:0000256" key="2">
    <source>
        <dbReference type="ARBA" id="ARBA00022481"/>
    </source>
</evidence>
<dbReference type="GO" id="GO:0016020">
    <property type="term" value="C:membrane"/>
    <property type="evidence" value="ECO:0007669"/>
    <property type="project" value="UniProtKB-SubCell"/>
</dbReference>
<dbReference type="KEGG" id="emi:Emin_0340"/>
<evidence type="ECO:0000256" key="1">
    <source>
        <dbReference type="ARBA" id="ARBA00004167"/>
    </source>
</evidence>
<dbReference type="RefSeq" id="WP_012414514.1">
    <property type="nucleotide sequence ID" value="NC_010644.1"/>
</dbReference>
<dbReference type="SUPFAM" id="SSF54523">
    <property type="entry name" value="Pili subunits"/>
    <property type="match status" value="1"/>
</dbReference>
<dbReference type="STRING" id="445932.Emin_0340"/>
<keyword evidence="8" id="KW-1185">Reference proteome</keyword>
<reference evidence="7 8" key="1">
    <citation type="journal article" date="2009" name="Appl. Environ. Microbiol.">
        <title>Genomic analysis of 'Elusimicrobium minutum,' the first cultivated representative of the phylum 'Elusimicrobia' (formerly termite group 1).</title>
        <authorList>
            <person name="Herlemann D.P.R."/>
            <person name="Geissinger O."/>
            <person name="Ikeda-Ohtsubo W."/>
            <person name="Kunin V."/>
            <person name="Sun H."/>
            <person name="Lapidus A."/>
            <person name="Hugenholtz P."/>
            <person name="Brune A."/>
        </authorList>
    </citation>
    <scope>NUCLEOTIDE SEQUENCE [LARGE SCALE GENOMIC DNA]</scope>
    <source>
        <strain evidence="7 8">Pei191</strain>
    </source>
</reference>
<keyword evidence="3 6" id="KW-0812">Transmembrane</keyword>
<accession>B2KB77</accession>
<evidence type="ECO:0000313" key="7">
    <source>
        <dbReference type="EMBL" id="ACC97899.1"/>
    </source>
</evidence>
<gene>
    <name evidence="7" type="ordered locus">Emin_0340</name>
</gene>
<dbReference type="EMBL" id="CP001055">
    <property type="protein sequence ID" value="ACC97899.1"/>
    <property type="molecule type" value="Genomic_DNA"/>
</dbReference>
<evidence type="ECO:0000256" key="5">
    <source>
        <dbReference type="ARBA" id="ARBA00023136"/>
    </source>
</evidence>
<dbReference type="InterPro" id="IPR012902">
    <property type="entry name" value="N_methyl_site"/>
</dbReference>
<sequence length="165" mass="18698">MKKGFTLIELLVVVLIIGILAAIALPQYNKTVERSRITEALILSRAALNSQQIYKLQTGDYALSWDELDITVPATQFKLAEEYHGAGHYAIMKYYDVFLDKNKSWVASVRRHPNWGRTPLIALSLEDPTKQYCCFYPTGGEDVCKTVADSSKTTTLWGRNCYQIK</sequence>
<evidence type="ECO:0000256" key="4">
    <source>
        <dbReference type="ARBA" id="ARBA00022989"/>
    </source>
</evidence>
<keyword evidence="5 6" id="KW-0472">Membrane</keyword>
<organism evidence="7 8">
    <name type="scientific">Elusimicrobium minutum (strain Pei191)</name>
    <dbReference type="NCBI Taxonomy" id="445932"/>
    <lineage>
        <taxon>Bacteria</taxon>
        <taxon>Pseudomonadati</taxon>
        <taxon>Elusimicrobiota</taxon>
        <taxon>Elusimicrobia</taxon>
        <taxon>Elusimicrobiales</taxon>
        <taxon>Elusimicrobiaceae</taxon>
        <taxon>Elusimicrobium</taxon>
    </lineage>
</organism>
<protein>
    <submittedName>
        <fullName evidence="7">PilE-like protein</fullName>
    </submittedName>
</protein>
<dbReference type="PANTHER" id="PTHR30093:SF44">
    <property type="entry name" value="TYPE II SECRETION SYSTEM CORE PROTEIN G"/>
    <property type="match status" value="1"/>
</dbReference>
<dbReference type="Proteomes" id="UP000001029">
    <property type="component" value="Chromosome"/>
</dbReference>
<evidence type="ECO:0000256" key="6">
    <source>
        <dbReference type="SAM" id="Phobius"/>
    </source>
</evidence>
<comment type="subcellular location">
    <subcellularLocation>
        <location evidence="1">Membrane</location>
        <topology evidence="1">Single-pass membrane protein</topology>
    </subcellularLocation>
</comment>
<evidence type="ECO:0000313" key="8">
    <source>
        <dbReference type="Proteomes" id="UP000001029"/>
    </source>
</evidence>
<dbReference type="HOGENOM" id="CLU_091705_3_0_0"/>